<organism evidence="4 5">
    <name type="scientific">Candidatus Daviesbacteria bacterium RIFCSPHIGHO2_02_FULL_43_12</name>
    <dbReference type="NCBI Taxonomy" id="1797776"/>
    <lineage>
        <taxon>Bacteria</taxon>
        <taxon>Candidatus Daviesiibacteriota</taxon>
    </lineage>
</organism>
<evidence type="ECO:0000259" key="3">
    <source>
        <dbReference type="PROSITE" id="PS51278"/>
    </source>
</evidence>
<feature type="domain" description="Glutamine amidotransferase type-2" evidence="3">
    <location>
        <begin position="19"/>
        <end position="235"/>
    </location>
</feature>
<dbReference type="InterPro" id="IPR029055">
    <property type="entry name" value="Ntn_hydrolases_N"/>
</dbReference>
<dbReference type="Pfam" id="PF13522">
    <property type="entry name" value="GATase_6"/>
    <property type="match status" value="1"/>
</dbReference>
<evidence type="ECO:0000313" key="5">
    <source>
        <dbReference type="Proteomes" id="UP000177328"/>
    </source>
</evidence>
<dbReference type="EMBL" id="MFDD01000003">
    <property type="protein sequence ID" value="OGE40949.1"/>
    <property type="molecule type" value="Genomic_DNA"/>
</dbReference>
<evidence type="ECO:0000256" key="2">
    <source>
        <dbReference type="ARBA" id="ARBA00022962"/>
    </source>
</evidence>
<keyword evidence="1" id="KW-0808">Transferase</keyword>
<dbReference type="GO" id="GO:0016740">
    <property type="term" value="F:transferase activity"/>
    <property type="evidence" value="ECO:0007669"/>
    <property type="project" value="UniProtKB-KW"/>
</dbReference>
<dbReference type="Gene3D" id="3.40.50.2020">
    <property type="match status" value="1"/>
</dbReference>
<dbReference type="Proteomes" id="UP000177328">
    <property type="component" value="Unassembled WGS sequence"/>
</dbReference>
<dbReference type="PANTHER" id="PTHR11907">
    <property type="entry name" value="AMIDOPHOSPHORIBOSYLTRANSFERASE"/>
    <property type="match status" value="1"/>
</dbReference>
<dbReference type="AlphaFoldDB" id="A0A1F5KJC6"/>
<evidence type="ECO:0000256" key="1">
    <source>
        <dbReference type="ARBA" id="ARBA00022679"/>
    </source>
</evidence>
<proteinExistence type="predicted"/>
<protein>
    <recommendedName>
        <fullName evidence="3">Glutamine amidotransferase type-2 domain-containing protein</fullName>
    </recommendedName>
</protein>
<dbReference type="SUPFAM" id="SSF56235">
    <property type="entry name" value="N-terminal nucleophile aminohydrolases (Ntn hydrolases)"/>
    <property type="match status" value="1"/>
</dbReference>
<dbReference type="PROSITE" id="PS51278">
    <property type="entry name" value="GATASE_TYPE_2"/>
    <property type="match status" value="1"/>
</dbReference>
<sequence length="479" mass="52879">MERSLVTSPTRRRSIQDKCGIFAVHGDPRASVKIINGLSLLEHRGQDSVGIGLHIEGFGFQSIPRNQGTASEWFPGEHQIWAGDRGIGHNRYVTFGQASMDQVQPVMGARLMLAHNGNLPDIEPLARFVEQHGRSLRGKNDSMLMHEAVDIGMQRGAKLPDAVRDVYELFRGAFSVVGMSGDTTVGFKDRYAVKPLAFGIDPDRAFVFSSETRAFELGTKWREVGPGEMLVVEDSRVQSEQLAPACSRPDSFEPIYFMRPDSEWEGKLVAEYRANFGREMAEQVREQGGPRAGLVLGVPDSAIIAARAFAAQLGIIYVEDGIRKAGRVTQRGFMTSEEGREEFIRRKYQPVNSNFVNGQSVYVGDDSLIRGQTLHLGVVEKVRQAGARQVHGIIFSPPAISSHEHGAYMPTHDLVHFGRSTEEVARILGLDSLSFLTVDGLCRALGRTPDTVSNFAFTGTFLPETQHLSPIPQRQLAYA</sequence>
<comment type="caution">
    <text evidence="4">The sequence shown here is derived from an EMBL/GenBank/DDBJ whole genome shotgun (WGS) entry which is preliminary data.</text>
</comment>
<name>A0A1F5KJC6_9BACT</name>
<evidence type="ECO:0000313" key="4">
    <source>
        <dbReference type="EMBL" id="OGE40949.1"/>
    </source>
</evidence>
<dbReference type="InterPro" id="IPR017932">
    <property type="entry name" value="GATase_2_dom"/>
</dbReference>
<dbReference type="Gene3D" id="3.60.20.10">
    <property type="entry name" value="Glutamine Phosphoribosylpyrophosphate, subunit 1, domain 1"/>
    <property type="match status" value="1"/>
</dbReference>
<accession>A0A1F5KJC6</accession>
<gene>
    <name evidence="4" type="ORF">A3D25_02835</name>
</gene>
<reference evidence="4 5" key="1">
    <citation type="journal article" date="2016" name="Nat. Commun.">
        <title>Thousands of microbial genomes shed light on interconnected biogeochemical processes in an aquifer system.</title>
        <authorList>
            <person name="Anantharaman K."/>
            <person name="Brown C.T."/>
            <person name="Hug L.A."/>
            <person name="Sharon I."/>
            <person name="Castelle C.J."/>
            <person name="Probst A.J."/>
            <person name="Thomas B.C."/>
            <person name="Singh A."/>
            <person name="Wilkins M.J."/>
            <person name="Karaoz U."/>
            <person name="Brodie E.L."/>
            <person name="Williams K.H."/>
            <person name="Hubbard S.S."/>
            <person name="Banfield J.F."/>
        </authorList>
    </citation>
    <scope>NUCLEOTIDE SEQUENCE [LARGE SCALE GENOMIC DNA]</scope>
</reference>
<dbReference type="InterPro" id="IPR029057">
    <property type="entry name" value="PRTase-like"/>
</dbReference>
<dbReference type="SUPFAM" id="SSF53271">
    <property type="entry name" value="PRTase-like"/>
    <property type="match status" value="1"/>
</dbReference>
<keyword evidence="2" id="KW-0315">Glutamine amidotransferase</keyword>